<evidence type="ECO:0000256" key="4">
    <source>
        <dbReference type="PROSITE-ProRule" id="PRU00091"/>
    </source>
</evidence>
<dbReference type="Gene3D" id="2.30.29.30">
    <property type="entry name" value="Pleckstrin-homology domain (PH domain)/Phosphotyrosine-binding domain (PTB)"/>
    <property type="match status" value="2"/>
</dbReference>
<feature type="region of interest" description="Disordered" evidence="5">
    <location>
        <begin position="710"/>
        <end position="750"/>
    </location>
</feature>
<feature type="compositionally biased region" description="Low complexity" evidence="5">
    <location>
        <begin position="453"/>
        <end position="470"/>
    </location>
</feature>
<feature type="region of interest" description="Disordered" evidence="5">
    <location>
        <begin position="1220"/>
        <end position="1277"/>
    </location>
</feature>
<dbReference type="Pfam" id="PF00621">
    <property type="entry name" value="RhoGEF"/>
    <property type="match status" value="2"/>
</dbReference>
<organism evidence="10 11">
    <name type="scientific">Plasmodiophora brassicae</name>
    <name type="common">Clubroot disease agent</name>
    <dbReference type="NCBI Taxonomy" id="37360"/>
    <lineage>
        <taxon>Eukaryota</taxon>
        <taxon>Sar</taxon>
        <taxon>Rhizaria</taxon>
        <taxon>Endomyxa</taxon>
        <taxon>Phytomyxea</taxon>
        <taxon>Plasmodiophorida</taxon>
        <taxon>Plasmodiophoridae</taxon>
        <taxon>Plasmodiophora</taxon>
    </lineage>
</organism>
<feature type="compositionally biased region" description="Basic and acidic residues" evidence="5">
    <location>
        <begin position="172"/>
        <end position="197"/>
    </location>
</feature>
<feature type="region of interest" description="Disordered" evidence="5">
    <location>
        <begin position="236"/>
        <end position="640"/>
    </location>
</feature>
<feature type="compositionally biased region" description="Low complexity" evidence="5">
    <location>
        <begin position="145"/>
        <end position="162"/>
    </location>
</feature>
<feature type="region of interest" description="Disordered" evidence="5">
    <location>
        <begin position="127"/>
        <end position="223"/>
    </location>
</feature>
<evidence type="ECO:0000259" key="6">
    <source>
        <dbReference type="PROSITE" id="PS50003"/>
    </source>
</evidence>
<gene>
    <name evidence="10" type="ORF">PLBR_LOCUS335</name>
</gene>
<feature type="domain" description="PH" evidence="6">
    <location>
        <begin position="1561"/>
        <end position="1660"/>
    </location>
</feature>
<evidence type="ECO:0000256" key="1">
    <source>
        <dbReference type="ARBA" id="ARBA00022723"/>
    </source>
</evidence>
<dbReference type="SMART" id="SM00325">
    <property type="entry name" value="RhoGEF"/>
    <property type="match status" value="1"/>
</dbReference>
<feature type="compositionally biased region" description="Low complexity" evidence="5">
    <location>
        <begin position="1258"/>
        <end position="1277"/>
    </location>
</feature>
<feature type="region of interest" description="Disordered" evidence="5">
    <location>
        <begin position="762"/>
        <end position="782"/>
    </location>
</feature>
<feature type="region of interest" description="Disordered" evidence="5">
    <location>
        <begin position="1169"/>
        <end position="1199"/>
    </location>
</feature>
<dbReference type="CDD" id="cd00201">
    <property type="entry name" value="WW"/>
    <property type="match status" value="2"/>
</dbReference>
<dbReference type="PROSITE" id="PS50178">
    <property type="entry name" value="ZF_FYVE"/>
    <property type="match status" value="1"/>
</dbReference>
<feature type="compositionally biased region" description="Basic and acidic residues" evidence="5">
    <location>
        <begin position="522"/>
        <end position="532"/>
    </location>
</feature>
<dbReference type="InterPro" id="IPR035899">
    <property type="entry name" value="DBL_dom_sf"/>
</dbReference>
<keyword evidence="3" id="KW-0862">Zinc</keyword>
<feature type="compositionally biased region" description="Low complexity" evidence="5">
    <location>
        <begin position="507"/>
        <end position="517"/>
    </location>
</feature>
<proteinExistence type="predicted"/>
<dbReference type="Gene3D" id="3.30.40.10">
    <property type="entry name" value="Zinc/RING finger domain, C3HC4 (zinc finger)"/>
    <property type="match status" value="1"/>
</dbReference>
<dbReference type="InterPro" id="IPR000219">
    <property type="entry name" value="DH_dom"/>
</dbReference>
<dbReference type="CDD" id="cd00065">
    <property type="entry name" value="FYVE_like_SF"/>
    <property type="match status" value="1"/>
</dbReference>
<feature type="domain" description="DH" evidence="7">
    <location>
        <begin position="1351"/>
        <end position="1528"/>
    </location>
</feature>
<dbReference type="InterPro" id="IPR051092">
    <property type="entry name" value="FYVE_RhoGEF_PH"/>
</dbReference>
<feature type="compositionally biased region" description="Low complexity" evidence="5">
    <location>
        <begin position="401"/>
        <end position="414"/>
    </location>
</feature>
<dbReference type="PROSITE" id="PS50010">
    <property type="entry name" value="DH_2"/>
    <property type="match status" value="2"/>
</dbReference>
<keyword evidence="10" id="KW-0496">Mitochondrion</keyword>
<keyword evidence="2 4" id="KW-0863">Zinc-finger</keyword>
<dbReference type="InterPro" id="IPR013083">
    <property type="entry name" value="Znf_RING/FYVE/PHD"/>
</dbReference>
<protein>
    <submittedName>
        <fullName evidence="10">Uncharacterized protein</fullName>
    </submittedName>
</protein>
<feature type="domain" description="WW" evidence="8">
    <location>
        <begin position="1"/>
        <end position="34"/>
    </location>
</feature>
<dbReference type="InterPro" id="IPR017455">
    <property type="entry name" value="Znf_FYVE-rel"/>
</dbReference>
<sequence>MADDEWDQTVDPSSGQTYWYNRVTGASQWDDPHARYTTTSPAAPAAPGPQQAPGPAAPPAGPTAMLQLQMQRRMKDRARNASVAAADTIPRAGPEPIPIRSLSTKDSKAMADQVQAAGVSVAFLPAPARGAKHRQPAPVDTEPTAAQDVRPPAAAAHAVNSDAEAHAVNSDADARKQDQGQHPVKVDAPKEAVEAPPKETMALPRRAGPPSRIVKPKSGAGGAAGLLASVVGAADGTQTTAATPDDARSSARPQESIDGPGRSHPPAGADAVTSQKADDHDEAQAIGRPSDAAAGGPPMGANKREQGRPDGVPRPSSSADGGPPGPALPDTNARAGADDGNAIAGRPPVVTLDLLQSQLGRRQKSTGAPPSRRPDAVHPPRWQHHDRTPLSHPEDPAPTLAPADRPPVADVAAVSMGPGPTTRLNASDPERDADVTRPHEIAADTSLTKPSTAGVPAAHPSSAAGAGATADGDDGHQPMHPGVPVVALATGADSDPAVLEPHPSTCAAASNASAADAQTSDGHIHPEEHAGRAGDQVGPAPDADTAAGGSEQGQQGAARPKHRGIQVMFPGAHTPSVRAPHDANDNAAPSAAGHGIASGRPVRPQDALPGPASTVVTAAPAATEPPPTIQDPPSATGTAAEAITGSAAGTSGDVAIGARAAASLTAPAEAPGSAGPDVVARDGTLAVSNTDAFGDGAGHGKVGHGKVVARQAPPTTTGPADADQDNPTADDDPCSALSSGESLPSGADDGLPAAAAAAAAAAAGDPSGAPESGSGSLSGRRRPVPALSVQAKIISEMLSSERSFVASLTQLATVVIPRLNEAPHLQALISDARVALMFGSAEQVLSLNGQLVHDLTVAVEDGTTPCTPASVAAIFEQYAPLFSIYTTYATHYGHALPVLVQQAEQVDLALRNVSMQGQTLFSLGIMPIQRVPRYALLLRELLKETKGDPDVQRALAVTEQAAASINEAIRAAETRDEMLKRVKGKAQALIATGHQLLRTGALSKMDRNGNFKRHTFMLFADQLRYGGHNERSVPLHGCTVARDTFELKRRGLAGTAFVLQTTTKSFIVQADTEDDASAWMAAIDEAARLAPATGGADTDDDDGGTTAAPVMTRTDFCAVCAARFSMLVRPRHCARCGRSVCPSCCLKMPSTSSRPGLVCALCRPSDPVTTTSSTSTSSAHHHAAPSSTSVPASGGASTPRNHFAIALQELKAKVAVVPPSVDVPETTPDAPAEPARHHDEPTRLSPRRALGRIFKGGSRSSSNAASESASSAASRATSIGEPAVIVGAVRAQHDLLAEVQARLGVPAPAPVQPVPSVGALPDQGPPPVAIAITTATSSSSSGSISHAAISSYDDARQALLASEAAYATQLDDIARVFANPLLQDVSCASLPPSLAIVFDTIGNLRTVHGQLVQSVVAGADLGDALLKFSHLSKRFYVMFAKHYGEGVAGFAEEDGASSVFQRIVQCGRQYDAGAVSGPLLLNKWLVGPLRRVPTYVSLIDRTMAVAPSPALQAAQQSVGDTWARMSEIMEMRAQYETLLSLERRFERGGSGLVDLAVPNRRLVRWGVLDKFDRHGKAESLAFHLFTDVLIYSQVVGDNFRLRRRLDLAQCTVAQTGKNAKAKYDLSFQVRVKGTAKTIIVGAGTPDDKDAWIKDIMACIARQEAHQRKISSTTGAGGQTADDVTSTTVASTWADTATAASTMVPLADPGSGAARAAADPSRYAMFYEEDDAPVKARNDDDDDGGGVGANVQADPEAAERHPKEVDSLWARYLTDAGEEYYHDAVTGRSTWTKPKNLL</sequence>
<dbReference type="InterPro" id="IPR001849">
    <property type="entry name" value="PH_domain"/>
</dbReference>
<dbReference type="Gene3D" id="2.20.70.10">
    <property type="match status" value="2"/>
</dbReference>
<feature type="compositionally biased region" description="Low complexity" evidence="5">
    <location>
        <begin position="762"/>
        <end position="778"/>
    </location>
</feature>
<feature type="compositionally biased region" description="Basic and acidic residues" evidence="5">
    <location>
        <begin position="372"/>
        <end position="395"/>
    </location>
</feature>
<evidence type="ECO:0000313" key="11">
    <source>
        <dbReference type="Proteomes" id="UP000290189"/>
    </source>
</evidence>
<dbReference type="InterPro" id="IPR011011">
    <property type="entry name" value="Znf_FYVE_PHD"/>
</dbReference>
<dbReference type="InterPro" id="IPR055251">
    <property type="entry name" value="SOS1_NGEF_PH"/>
</dbReference>
<evidence type="ECO:0000313" key="10">
    <source>
        <dbReference type="EMBL" id="SPQ93120.1"/>
    </source>
</evidence>
<dbReference type="PANTHER" id="PTHR12673">
    <property type="entry name" value="FACIOGENITAL DYSPLASIA PROTEIN"/>
    <property type="match status" value="1"/>
</dbReference>
<dbReference type="EMBL" id="OVEO01000001">
    <property type="protein sequence ID" value="SPQ93120.1"/>
    <property type="molecule type" value="Genomic_DNA"/>
</dbReference>
<dbReference type="SUPFAM" id="SSF48065">
    <property type="entry name" value="DBL homology domain (DH-domain)"/>
    <property type="match status" value="2"/>
</dbReference>
<keyword evidence="1" id="KW-0479">Metal-binding</keyword>
<evidence type="ECO:0000259" key="9">
    <source>
        <dbReference type="PROSITE" id="PS50178"/>
    </source>
</evidence>
<dbReference type="Proteomes" id="UP000290189">
    <property type="component" value="Unassembled WGS sequence"/>
</dbReference>
<dbReference type="InterPro" id="IPR011993">
    <property type="entry name" value="PH-like_dom_sf"/>
</dbReference>
<dbReference type="Pfam" id="PF00397">
    <property type="entry name" value="WW"/>
    <property type="match status" value="1"/>
</dbReference>
<feature type="compositionally biased region" description="Low complexity" evidence="5">
    <location>
        <begin position="1169"/>
        <end position="1198"/>
    </location>
</feature>
<dbReference type="CDD" id="cd00160">
    <property type="entry name" value="RhoGEF"/>
    <property type="match status" value="1"/>
</dbReference>
<dbReference type="InterPro" id="IPR036020">
    <property type="entry name" value="WW_dom_sf"/>
</dbReference>
<dbReference type="SUPFAM" id="SSF50729">
    <property type="entry name" value="PH domain-like"/>
    <property type="match status" value="2"/>
</dbReference>
<evidence type="ECO:0000259" key="7">
    <source>
        <dbReference type="PROSITE" id="PS50010"/>
    </source>
</evidence>
<feature type="compositionally biased region" description="Acidic residues" evidence="5">
    <location>
        <begin position="722"/>
        <end position="733"/>
    </location>
</feature>
<geneLocation type="mitochondrion" evidence="10"/>
<feature type="domain" description="WW" evidence="8">
    <location>
        <begin position="1762"/>
        <end position="1795"/>
    </location>
</feature>
<evidence type="ECO:0000256" key="3">
    <source>
        <dbReference type="ARBA" id="ARBA00022833"/>
    </source>
</evidence>
<dbReference type="GO" id="GO:0005085">
    <property type="term" value="F:guanyl-nucleotide exchange factor activity"/>
    <property type="evidence" value="ECO:0007669"/>
    <property type="project" value="InterPro"/>
</dbReference>
<reference evidence="10 11" key="1">
    <citation type="submission" date="2018-03" db="EMBL/GenBank/DDBJ databases">
        <authorList>
            <person name="Fogelqvist J."/>
        </authorList>
    </citation>
    <scope>NUCLEOTIDE SEQUENCE [LARGE SCALE GENOMIC DNA]</scope>
</reference>
<evidence type="ECO:0000256" key="2">
    <source>
        <dbReference type="ARBA" id="ARBA00022771"/>
    </source>
</evidence>
<feature type="compositionally biased region" description="Basic and acidic residues" evidence="5">
    <location>
        <begin position="428"/>
        <end position="442"/>
    </location>
</feature>
<evidence type="ECO:0000256" key="5">
    <source>
        <dbReference type="SAM" id="MobiDB-lite"/>
    </source>
</evidence>
<dbReference type="GO" id="GO:0008270">
    <property type="term" value="F:zinc ion binding"/>
    <property type="evidence" value="ECO:0007669"/>
    <property type="project" value="UniProtKB-KW"/>
</dbReference>
<feature type="compositionally biased region" description="Low complexity" evidence="5">
    <location>
        <begin position="1224"/>
        <end position="1233"/>
    </location>
</feature>
<dbReference type="SUPFAM" id="SSF57903">
    <property type="entry name" value="FYVE/PHD zinc finger"/>
    <property type="match status" value="1"/>
</dbReference>
<feature type="domain" description="FYVE-type" evidence="9">
    <location>
        <begin position="1111"/>
        <end position="1167"/>
    </location>
</feature>
<feature type="compositionally biased region" description="Low complexity" evidence="5">
    <location>
        <begin position="538"/>
        <end position="558"/>
    </location>
</feature>
<evidence type="ECO:0000259" key="8">
    <source>
        <dbReference type="PROSITE" id="PS50020"/>
    </source>
</evidence>
<feature type="region of interest" description="Disordered" evidence="5">
    <location>
        <begin position="1733"/>
        <end position="1762"/>
    </location>
</feature>
<feature type="compositionally biased region" description="Pro residues" evidence="5">
    <location>
        <begin position="44"/>
        <end position="61"/>
    </location>
</feature>
<dbReference type="PROSITE" id="PS50003">
    <property type="entry name" value="PH_DOMAIN"/>
    <property type="match status" value="2"/>
</dbReference>
<feature type="compositionally biased region" description="Polar residues" evidence="5">
    <location>
        <begin position="354"/>
        <end position="368"/>
    </location>
</feature>
<feature type="region of interest" description="Disordered" evidence="5">
    <location>
        <begin position="1"/>
        <end position="106"/>
    </location>
</feature>
<dbReference type="SMART" id="SM00233">
    <property type="entry name" value="PH"/>
    <property type="match status" value="2"/>
</dbReference>
<dbReference type="SUPFAM" id="SSF51045">
    <property type="entry name" value="WW domain"/>
    <property type="match status" value="2"/>
</dbReference>
<feature type="compositionally biased region" description="Low complexity" evidence="5">
    <location>
        <begin position="611"/>
        <end position="622"/>
    </location>
</feature>
<dbReference type="SMART" id="SM00456">
    <property type="entry name" value="WW"/>
    <property type="match status" value="2"/>
</dbReference>
<feature type="domain" description="PH" evidence="6">
    <location>
        <begin position="995"/>
        <end position="1088"/>
    </location>
</feature>
<feature type="domain" description="DH" evidence="7">
    <location>
        <begin position="789"/>
        <end position="968"/>
    </location>
</feature>
<dbReference type="Gene3D" id="1.20.900.10">
    <property type="entry name" value="Dbl homology (DH) domain"/>
    <property type="match status" value="2"/>
</dbReference>
<dbReference type="PROSITE" id="PS50020">
    <property type="entry name" value="WW_DOMAIN_2"/>
    <property type="match status" value="2"/>
</dbReference>
<name>A0A3P3XZ71_PLABS</name>
<dbReference type="Pfam" id="PF22697">
    <property type="entry name" value="SOS1_NGEF_PH"/>
    <property type="match status" value="1"/>
</dbReference>
<dbReference type="GO" id="GO:0005737">
    <property type="term" value="C:cytoplasm"/>
    <property type="evidence" value="ECO:0007669"/>
    <property type="project" value="TreeGrafter"/>
</dbReference>
<feature type="compositionally biased region" description="Polar residues" evidence="5">
    <location>
        <begin position="10"/>
        <end position="27"/>
    </location>
</feature>
<dbReference type="InterPro" id="IPR001202">
    <property type="entry name" value="WW_dom"/>
</dbReference>
<dbReference type="PANTHER" id="PTHR12673:SF159">
    <property type="entry name" value="LD03170P"/>
    <property type="match status" value="1"/>
</dbReference>
<accession>A0A3P3XZ71</accession>
<dbReference type="PROSITE" id="PS01159">
    <property type="entry name" value="WW_DOMAIN_1"/>
    <property type="match status" value="2"/>
</dbReference>
<dbReference type="Pfam" id="PF00169">
    <property type="entry name" value="PH"/>
    <property type="match status" value="1"/>
</dbReference>